<protein>
    <submittedName>
        <fullName evidence="1">Uncharacterized protein</fullName>
    </submittedName>
</protein>
<reference evidence="1" key="2">
    <citation type="submission" date="2022-06" db="UniProtKB">
        <authorList>
            <consortium name="EnsemblMetazoa"/>
        </authorList>
    </citation>
    <scope>IDENTIFICATION</scope>
</reference>
<evidence type="ECO:0000313" key="1">
    <source>
        <dbReference type="EnsemblMetazoa" id="OVOC7378.1"/>
    </source>
</evidence>
<dbReference type="AlphaFoldDB" id="A0A8R1Y023"/>
<name>A0A8R1Y023_ONCVO</name>
<proteinExistence type="predicted"/>
<dbReference type="EnsemblMetazoa" id="OVOC7378.1">
    <property type="protein sequence ID" value="OVOC7378.1"/>
    <property type="gene ID" value="WBGene00244187"/>
</dbReference>
<evidence type="ECO:0000313" key="2">
    <source>
        <dbReference type="Proteomes" id="UP000024404"/>
    </source>
</evidence>
<sequence>MRTFPLERTEIGQIDQTDWEEMEQFRWHLKLLSRRQSTFESSLTKVNNHLEELKRFGKRTRSETEIMLSPSGIKSILSLPLKEKK</sequence>
<dbReference type="EMBL" id="CMVM020000193">
    <property type="status" value="NOT_ANNOTATED_CDS"/>
    <property type="molecule type" value="Genomic_DNA"/>
</dbReference>
<accession>A0A8R1Y023</accession>
<dbReference type="Proteomes" id="UP000024404">
    <property type="component" value="Unassembled WGS sequence"/>
</dbReference>
<keyword evidence="2" id="KW-1185">Reference proteome</keyword>
<reference evidence="2" key="1">
    <citation type="submission" date="2013-10" db="EMBL/GenBank/DDBJ databases">
        <title>Genome sequencing of Onchocerca volvulus.</title>
        <authorList>
            <person name="Cotton J."/>
            <person name="Tsai J."/>
            <person name="Stanley E."/>
            <person name="Tracey A."/>
            <person name="Holroyd N."/>
            <person name="Lustigman S."/>
            <person name="Berriman M."/>
        </authorList>
    </citation>
    <scope>NUCLEOTIDE SEQUENCE</scope>
</reference>
<organism evidence="1 2">
    <name type="scientific">Onchocerca volvulus</name>
    <dbReference type="NCBI Taxonomy" id="6282"/>
    <lineage>
        <taxon>Eukaryota</taxon>
        <taxon>Metazoa</taxon>
        <taxon>Ecdysozoa</taxon>
        <taxon>Nematoda</taxon>
        <taxon>Chromadorea</taxon>
        <taxon>Rhabditida</taxon>
        <taxon>Spirurina</taxon>
        <taxon>Spiruromorpha</taxon>
        <taxon>Filarioidea</taxon>
        <taxon>Onchocercidae</taxon>
        <taxon>Onchocerca</taxon>
    </lineage>
</organism>